<dbReference type="Proteomes" id="UP000232133">
    <property type="component" value="Chromosome"/>
</dbReference>
<dbReference type="InterPro" id="IPR042183">
    <property type="entry name" value="MmgE/PrpD_sf_1"/>
</dbReference>
<comment type="similarity">
    <text evidence="1">Belongs to the PrpD family.</text>
</comment>
<dbReference type="Gene3D" id="1.10.4100.10">
    <property type="entry name" value="2-methylcitrate dehydratase PrpD"/>
    <property type="match status" value="1"/>
</dbReference>
<sequence>MFLQNISKFISNYRYEQASKETLNVVKAAFIDFFGVTYRGVNEESSRIAFNTISELFFGNMGFELESSVIGMPNFKTNLLNAGFLNGISAHVLELDDGHRGAQIHLGAVIFPTALAISEAYDLDGKSFLEAVIAGYEVGIMLGQIVNPQHRNNGFHTTGTVGTFVAGAVASKLLNLDENQTLNALGLCGTQAAGLLESDHNGSMGKVLHVGKAVYNGLISAFLALNGFTGAGTIFDGDEGFLKTMVLSDSDFSLDVALKNMGKVRVRDIYFKKYPFCRHLHSSIDTVLKLKASIGEEYEHIGNVIIKTYDVAAKHDNYNPKNVEELKQSLPYAVAIMLVCGEIDLDDLNQLIEFGLLDSYSTVDKVNSIKNLASKIIIVSDSGLDELYPNKRPSNVIIKLDESFRGGIFQNITLLPKGDFENPYQLKDLIDKFKSLNPDFDLNKLLVVDNIEDYSIKQLMETLNE</sequence>
<evidence type="ECO:0000259" key="3">
    <source>
        <dbReference type="Pfam" id="PF19305"/>
    </source>
</evidence>
<dbReference type="PANTHER" id="PTHR16943">
    <property type="entry name" value="2-METHYLCITRATE DEHYDRATASE-RELATED"/>
    <property type="match status" value="1"/>
</dbReference>
<organism evidence="4 5">
    <name type="scientific">Methanobrevibacter smithii</name>
    <dbReference type="NCBI Taxonomy" id="2173"/>
    <lineage>
        <taxon>Archaea</taxon>
        <taxon>Methanobacteriati</taxon>
        <taxon>Methanobacteriota</taxon>
        <taxon>Methanomada group</taxon>
        <taxon>Methanobacteria</taxon>
        <taxon>Methanobacteriales</taxon>
        <taxon>Methanobacteriaceae</taxon>
        <taxon>Methanobrevibacter</taxon>
    </lineage>
</organism>
<dbReference type="AlphaFoldDB" id="A0A2H4U560"/>
<proteinExistence type="inferred from homology"/>
<feature type="domain" description="MmgE/PrpD C-terminal" evidence="3">
    <location>
        <begin position="274"/>
        <end position="437"/>
    </location>
</feature>
<dbReference type="EMBL" id="CP017803">
    <property type="protein sequence ID" value="ATZ59239.1"/>
    <property type="molecule type" value="Genomic_DNA"/>
</dbReference>
<gene>
    <name evidence="4" type="ORF">BK798_01830</name>
</gene>
<dbReference type="SUPFAM" id="SSF103378">
    <property type="entry name" value="2-methylcitrate dehydratase PrpD"/>
    <property type="match status" value="1"/>
</dbReference>
<dbReference type="InterPro" id="IPR045337">
    <property type="entry name" value="MmgE_PrpD_C"/>
</dbReference>
<evidence type="ECO:0000313" key="5">
    <source>
        <dbReference type="Proteomes" id="UP000232133"/>
    </source>
</evidence>
<dbReference type="GO" id="GO:0016829">
    <property type="term" value="F:lyase activity"/>
    <property type="evidence" value="ECO:0007669"/>
    <property type="project" value="InterPro"/>
</dbReference>
<dbReference type="GeneID" id="35118078"/>
<reference evidence="4 5" key="1">
    <citation type="submission" date="2016-10" db="EMBL/GenBank/DDBJ databases">
        <authorList>
            <person name="Varghese N."/>
        </authorList>
    </citation>
    <scope>NUCLEOTIDE SEQUENCE [LARGE SCALE GENOMIC DNA]</scope>
    <source>
        <strain evidence="4 5">KB11</strain>
    </source>
</reference>
<dbReference type="Gene3D" id="3.30.1330.120">
    <property type="entry name" value="2-methylcitrate dehydratase PrpD"/>
    <property type="match status" value="1"/>
</dbReference>
<accession>A0A2H4U560</accession>
<dbReference type="Pfam" id="PF03972">
    <property type="entry name" value="MmgE_PrpD_N"/>
    <property type="match status" value="1"/>
</dbReference>
<dbReference type="PANTHER" id="PTHR16943:SF8">
    <property type="entry name" value="2-METHYLCITRATE DEHYDRATASE"/>
    <property type="match status" value="1"/>
</dbReference>
<name>A0A2H4U560_METSM</name>
<dbReference type="InterPro" id="IPR045336">
    <property type="entry name" value="MmgE_PrpD_N"/>
</dbReference>
<dbReference type="InterPro" id="IPR005656">
    <property type="entry name" value="MmgE_PrpD"/>
</dbReference>
<dbReference type="InterPro" id="IPR042188">
    <property type="entry name" value="MmgE/PrpD_sf_2"/>
</dbReference>
<dbReference type="RefSeq" id="WP_100815237.1">
    <property type="nucleotide sequence ID" value="NZ_CP017803.1"/>
</dbReference>
<protein>
    <submittedName>
        <fullName evidence="4">2-methylcitrate dehydratase</fullName>
    </submittedName>
</protein>
<dbReference type="Pfam" id="PF19305">
    <property type="entry name" value="MmgE_PrpD_C"/>
    <property type="match status" value="1"/>
</dbReference>
<evidence type="ECO:0000313" key="4">
    <source>
        <dbReference type="EMBL" id="ATZ59239.1"/>
    </source>
</evidence>
<dbReference type="InterPro" id="IPR036148">
    <property type="entry name" value="MmgE/PrpD_sf"/>
</dbReference>
<evidence type="ECO:0000259" key="2">
    <source>
        <dbReference type="Pfam" id="PF03972"/>
    </source>
</evidence>
<evidence type="ECO:0000256" key="1">
    <source>
        <dbReference type="ARBA" id="ARBA00006174"/>
    </source>
</evidence>
<feature type="domain" description="MmgE/PrpD N-terminal" evidence="2">
    <location>
        <begin position="4"/>
        <end position="247"/>
    </location>
</feature>